<sequence>THYQRYKHFLQAFATLGIPQGIKTDNRPAYISQKLHQFINIWGVKHTRGIPHSSTGQSIVEKAHKS</sequence>
<dbReference type="InterPro" id="IPR036397">
    <property type="entry name" value="RNaseH_sf"/>
</dbReference>
<keyword evidence="9" id="KW-1185">Reference proteome</keyword>
<feature type="domain" description="Integrase catalytic" evidence="7">
    <location>
        <begin position="1"/>
        <end position="66"/>
    </location>
</feature>
<keyword evidence="1" id="KW-0808">Transferase</keyword>
<dbReference type="Gene3D" id="3.30.420.10">
    <property type="entry name" value="Ribonuclease H-like superfamily/Ribonuclease H"/>
    <property type="match status" value="1"/>
</dbReference>
<dbReference type="GO" id="GO:0015074">
    <property type="term" value="P:DNA integration"/>
    <property type="evidence" value="ECO:0007669"/>
    <property type="project" value="InterPro"/>
</dbReference>
<keyword evidence="4" id="KW-0255">Endonuclease</keyword>
<organism evidence="8 9">
    <name type="scientific">Cisticola juncidis</name>
    <dbReference type="NCBI Taxonomy" id="52622"/>
    <lineage>
        <taxon>Eukaryota</taxon>
        <taxon>Metazoa</taxon>
        <taxon>Chordata</taxon>
        <taxon>Craniata</taxon>
        <taxon>Vertebrata</taxon>
        <taxon>Euteleostomi</taxon>
        <taxon>Archelosauria</taxon>
        <taxon>Archosauria</taxon>
        <taxon>Dinosauria</taxon>
        <taxon>Saurischia</taxon>
        <taxon>Theropoda</taxon>
        <taxon>Coelurosauria</taxon>
        <taxon>Aves</taxon>
        <taxon>Neognathae</taxon>
        <taxon>Neoaves</taxon>
        <taxon>Telluraves</taxon>
        <taxon>Australaves</taxon>
        <taxon>Passeriformes</taxon>
        <taxon>Sylvioidea</taxon>
        <taxon>Cisticolidae</taxon>
        <taxon>Cisticola</taxon>
    </lineage>
</organism>
<keyword evidence="5" id="KW-0378">Hydrolase</keyword>
<dbReference type="SUPFAM" id="SSF53098">
    <property type="entry name" value="Ribonuclease H-like"/>
    <property type="match status" value="1"/>
</dbReference>
<keyword evidence="2" id="KW-0548">Nucleotidyltransferase</keyword>
<dbReference type="GO" id="GO:0035613">
    <property type="term" value="F:RNA stem-loop binding"/>
    <property type="evidence" value="ECO:0007669"/>
    <property type="project" value="TreeGrafter"/>
</dbReference>
<dbReference type="AlphaFoldDB" id="A0A7L1QYI5"/>
<dbReference type="PANTHER" id="PTHR41694:SF3">
    <property type="entry name" value="RNA-DIRECTED DNA POLYMERASE-RELATED"/>
    <property type="match status" value="1"/>
</dbReference>
<evidence type="ECO:0000313" key="9">
    <source>
        <dbReference type="Proteomes" id="UP000546986"/>
    </source>
</evidence>
<evidence type="ECO:0000256" key="6">
    <source>
        <dbReference type="ARBA" id="ARBA00022918"/>
    </source>
</evidence>
<dbReference type="InterPro" id="IPR001584">
    <property type="entry name" value="Integrase_cat-core"/>
</dbReference>
<evidence type="ECO:0000313" key="8">
    <source>
        <dbReference type="EMBL" id="NXO29745.1"/>
    </source>
</evidence>
<dbReference type="Proteomes" id="UP000546986">
    <property type="component" value="Unassembled WGS sequence"/>
</dbReference>
<dbReference type="InterPro" id="IPR012337">
    <property type="entry name" value="RNaseH-like_sf"/>
</dbReference>
<comment type="caution">
    <text evidence="8">The sequence shown here is derived from an EMBL/GenBank/DDBJ whole genome shotgun (WGS) entry which is preliminary data.</text>
</comment>
<proteinExistence type="predicted"/>
<feature type="non-terminal residue" evidence="8">
    <location>
        <position position="1"/>
    </location>
</feature>
<dbReference type="Pfam" id="PF00665">
    <property type="entry name" value="rve"/>
    <property type="match status" value="1"/>
</dbReference>
<evidence type="ECO:0000256" key="1">
    <source>
        <dbReference type="ARBA" id="ARBA00022679"/>
    </source>
</evidence>
<dbReference type="GO" id="GO:0003964">
    <property type="term" value="F:RNA-directed DNA polymerase activity"/>
    <property type="evidence" value="ECO:0007669"/>
    <property type="project" value="UniProtKB-KW"/>
</dbReference>
<protein>
    <submittedName>
        <fullName evidence="8">POK6 protein</fullName>
    </submittedName>
</protein>
<dbReference type="GO" id="GO:0004519">
    <property type="term" value="F:endonuclease activity"/>
    <property type="evidence" value="ECO:0007669"/>
    <property type="project" value="UniProtKB-KW"/>
</dbReference>
<name>A0A7L1QYI5_9PASS</name>
<evidence type="ECO:0000259" key="7">
    <source>
        <dbReference type="PROSITE" id="PS50994"/>
    </source>
</evidence>
<dbReference type="EMBL" id="VXBR01009623">
    <property type="protein sequence ID" value="NXO29745.1"/>
    <property type="molecule type" value="Genomic_DNA"/>
</dbReference>
<gene>
    <name evidence="8" type="primary">Ervk6_0</name>
    <name evidence="8" type="ORF">CISJUN_R15393</name>
</gene>
<feature type="non-terminal residue" evidence="8">
    <location>
        <position position="66"/>
    </location>
</feature>
<keyword evidence="6" id="KW-0695">RNA-directed DNA polymerase</keyword>
<dbReference type="PROSITE" id="PS50994">
    <property type="entry name" value="INTEGRASE"/>
    <property type="match status" value="1"/>
</dbReference>
<evidence type="ECO:0000256" key="5">
    <source>
        <dbReference type="ARBA" id="ARBA00022801"/>
    </source>
</evidence>
<evidence type="ECO:0000256" key="4">
    <source>
        <dbReference type="ARBA" id="ARBA00022759"/>
    </source>
</evidence>
<accession>A0A7L1QYI5</accession>
<keyword evidence="3" id="KW-0540">Nuclease</keyword>
<evidence type="ECO:0000256" key="3">
    <source>
        <dbReference type="ARBA" id="ARBA00022722"/>
    </source>
</evidence>
<reference evidence="8 9" key="1">
    <citation type="submission" date="2019-09" db="EMBL/GenBank/DDBJ databases">
        <title>Bird 10,000 Genomes (B10K) Project - Family phase.</title>
        <authorList>
            <person name="Zhang G."/>
        </authorList>
    </citation>
    <scope>NUCLEOTIDE SEQUENCE [LARGE SCALE GENOMIC DNA]</scope>
    <source>
        <strain evidence="8">B10K-DU-002-30</strain>
        <tissue evidence="8">Muscle</tissue>
    </source>
</reference>
<dbReference type="PANTHER" id="PTHR41694">
    <property type="entry name" value="ENDOGENOUS RETROVIRUS GROUP K MEMBER POL PROTEIN"/>
    <property type="match status" value="1"/>
</dbReference>
<dbReference type="GO" id="GO:0016787">
    <property type="term" value="F:hydrolase activity"/>
    <property type="evidence" value="ECO:0007669"/>
    <property type="project" value="UniProtKB-KW"/>
</dbReference>
<evidence type="ECO:0000256" key="2">
    <source>
        <dbReference type="ARBA" id="ARBA00022695"/>
    </source>
</evidence>